<dbReference type="RefSeq" id="WP_214518660.1">
    <property type="nucleotide sequence ID" value="NZ_JAHEWX010000028.1"/>
</dbReference>
<proteinExistence type="predicted"/>
<evidence type="ECO:0000256" key="1">
    <source>
        <dbReference type="SAM" id="SignalP"/>
    </source>
</evidence>
<dbReference type="AlphaFoldDB" id="A0A9Q2ZQL0"/>
<feature type="signal peptide" evidence="1">
    <location>
        <begin position="1"/>
        <end position="32"/>
    </location>
</feature>
<evidence type="ECO:0000313" key="2">
    <source>
        <dbReference type="EMBL" id="MBT1543323.1"/>
    </source>
</evidence>
<name>A0A9Q2ZQL0_9MICO</name>
<keyword evidence="1" id="KW-0732">Signal</keyword>
<reference evidence="2" key="1">
    <citation type="submission" date="2021-05" db="EMBL/GenBank/DDBJ databases">
        <title>Whole genome sequence of Curtobacterium flaccumfaciens pv. flaccumfaciens strain CFBP 3417.</title>
        <authorList>
            <person name="Osdaghi E."/>
            <person name="Taghouti G."/>
            <person name="Portier P."/>
            <person name="Fazliarab A."/>
            <person name="Taghavi S.M."/>
            <person name="Briand M."/>
            <person name="Le-Saux M."/>
            <person name="Jacques M.-A."/>
        </authorList>
    </citation>
    <scope>NUCLEOTIDE SEQUENCE</scope>
    <source>
        <strain evidence="2">CFBP 3417</strain>
    </source>
</reference>
<dbReference type="Proteomes" id="UP000709437">
    <property type="component" value="Unassembled WGS sequence"/>
</dbReference>
<evidence type="ECO:0000313" key="3">
    <source>
        <dbReference type="Proteomes" id="UP000709437"/>
    </source>
</evidence>
<protein>
    <submittedName>
        <fullName evidence="2">Uncharacterized protein</fullName>
    </submittedName>
</protein>
<dbReference type="SUPFAM" id="SSF51445">
    <property type="entry name" value="(Trans)glycosidases"/>
    <property type="match status" value="1"/>
</dbReference>
<dbReference type="InterPro" id="IPR017853">
    <property type="entry name" value="GH"/>
</dbReference>
<dbReference type="Gene3D" id="3.20.20.80">
    <property type="entry name" value="Glycosidases"/>
    <property type="match status" value="1"/>
</dbReference>
<gene>
    <name evidence="2" type="ORF">KK103_16295</name>
</gene>
<organism evidence="2 3">
    <name type="scientific">Curtobacterium flaccumfaciens pv. flaccumfaciens</name>
    <dbReference type="NCBI Taxonomy" id="138532"/>
    <lineage>
        <taxon>Bacteria</taxon>
        <taxon>Bacillati</taxon>
        <taxon>Actinomycetota</taxon>
        <taxon>Actinomycetes</taxon>
        <taxon>Micrococcales</taxon>
        <taxon>Microbacteriaceae</taxon>
        <taxon>Curtobacterium</taxon>
    </lineage>
</organism>
<dbReference type="EMBL" id="JAHEWX010000028">
    <property type="protein sequence ID" value="MBT1543323.1"/>
    <property type="molecule type" value="Genomic_DNA"/>
</dbReference>
<feature type="chain" id="PRO_5040505881" evidence="1">
    <location>
        <begin position="33"/>
        <end position="275"/>
    </location>
</feature>
<accession>A0A9Q2ZQL0</accession>
<sequence>MFRISRLVATIATTVVVAAGIAVAGPSSGASAAVTPLGVDISWPQCGSQVPTDQAFGIVGVNESLGNTTNPCLAEQLDWASKSVGGSAQPKTQLYALFANPGLQASVWPTSNSYQGTVPTNPFGTCVTKSGKKQLTLACSFMYGYARGYDDVQSRGVPNPSAYRWWIDVETGLSYQRDTAQNRAAMQGMIVGLKTAGVKRIGVYSTGSQWKTIAGTVKANSPLYGRSNWIALGKSTVTKARKACSGTPLPGGTIAMVQVEVPYGSGTIDRNVSCT</sequence>
<comment type="caution">
    <text evidence="2">The sequence shown here is derived from an EMBL/GenBank/DDBJ whole genome shotgun (WGS) entry which is preliminary data.</text>
</comment>